<dbReference type="InterPro" id="IPR002013">
    <property type="entry name" value="SAC_dom"/>
</dbReference>
<comment type="caution">
    <text evidence="3">The sequence shown here is derived from an EMBL/GenBank/DDBJ whole genome shotgun (WGS) entry which is preliminary data.</text>
</comment>
<keyword evidence="1" id="KW-0472">Membrane</keyword>
<dbReference type="OrthoDB" id="405996at2759"/>
<dbReference type="PROSITE" id="PS50275">
    <property type="entry name" value="SAC"/>
    <property type="match status" value="1"/>
</dbReference>
<dbReference type="AlphaFoldDB" id="A0A814F2A1"/>
<evidence type="ECO:0000313" key="3">
    <source>
        <dbReference type="EMBL" id="CAF0980044.1"/>
    </source>
</evidence>
<dbReference type="PANTHER" id="PTHR45662">
    <property type="entry name" value="PHOSPHATIDYLINOSITIDE PHOSPHATASE SAC1"/>
    <property type="match status" value="1"/>
</dbReference>
<dbReference type="GO" id="GO:0043812">
    <property type="term" value="F:phosphatidylinositol-4-phosphate phosphatase activity"/>
    <property type="evidence" value="ECO:0007669"/>
    <property type="project" value="TreeGrafter"/>
</dbReference>
<feature type="domain" description="SAC" evidence="2">
    <location>
        <begin position="137"/>
        <end position="482"/>
    </location>
</feature>
<organism evidence="3 4">
    <name type="scientific">Adineta ricciae</name>
    <name type="common">Rotifer</name>
    <dbReference type="NCBI Taxonomy" id="249248"/>
    <lineage>
        <taxon>Eukaryota</taxon>
        <taxon>Metazoa</taxon>
        <taxon>Spiralia</taxon>
        <taxon>Gnathifera</taxon>
        <taxon>Rotifera</taxon>
        <taxon>Eurotatoria</taxon>
        <taxon>Bdelloidea</taxon>
        <taxon>Adinetida</taxon>
        <taxon>Adinetidae</taxon>
        <taxon>Adineta</taxon>
    </lineage>
</organism>
<evidence type="ECO:0000313" key="4">
    <source>
        <dbReference type="Proteomes" id="UP000663852"/>
    </source>
</evidence>
<dbReference type="EMBL" id="CAJNOJ010000055">
    <property type="protein sequence ID" value="CAF0980044.1"/>
    <property type="molecule type" value="Genomic_DNA"/>
</dbReference>
<evidence type="ECO:0000256" key="1">
    <source>
        <dbReference type="SAM" id="Phobius"/>
    </source>
</evidence>
<reference evidence="3" key="1">
    <citation type="submission" date="2021-02" db="EMBL/GenBank/DDBJ databases">
        <authorList>
            <person name="Nowell W R."/>
        </authorList>
    </citation>
    <scope>NUCLEOTIDE SEQUENCE</scope>
</reference>
<dbReference type="Pfam" id="PF02383">
    <property type="entry name" value="Syja_N"/>
    <property type="match status" value="1"/>
</dbReference>
<accession>A0A814F2A1</accession>
<evidence type="ECO:0000259" key="2">
    <source>
        <dbReference type="PROSITE" id="PS50275"/>
    </source>
</evidence>
<feature type="transmembrane region" description="Helical" evidence="1">
    <location>
        <begin position="380"/>
        <end position="398"/>
    </location>
</feature>
<gene>
    <name evidence="3" type="ORF">EDS130_LOCUS13825</name>
</gene>
<keyword evidence="1" id="KW-1133">Transmembrane helix</keyword>
<dbReference type="GO" id="GO:0005769">
    <property type="term" value="C:early endosome"/>
    <property type="evidence" value="ECO:0007669"/>
    <property type="project" value="TreeGrafter"/>
</dbReference>
<keyword evidence="1" id="KW-0812">Transmembrane</keyword>
<dbReference type="GO" id="GO:0045334">
    <property type="term" value="C:clathrin-coated endocytic vesicle"/>
    <property type="evidence" value="ECO:0007669"/>
    <property type="project" value="TreeGrafter"/>
</dbReference>
<proteinExistence type="predicted"/>
<dbReference type="Proteomes" id="UP000663852">
    <property type="component" value="Unassembled WGS sequence"/>
</dbReference>
<dbReference type="PANTHER" id="PTHR45662:SF8">
    <property type="entry name" value="PHOSPHATIDYLINOSITIDE PHOSPHATASE SAC2"/>
    <property type="match status" value="1"/>
</dbReference>
<name>A0A814F2A1_ADIRI</name>
<dbReference type="GO" id="GO:0046856">
    <property type="term" value="P:phosphatidylinositol dephosphorylation"/>
    <property type="evidence" value="ECO:0007669"/>
    <property type="project" value="TreeGrafter"/>
</dbReference>
<protein>
    <recommendedName>
        <fullName evidence="2">SAC domain-containing protein</fullName>
    </recommendedName>
</protein>
<sequence>MKLYKAKDSWIVTTEEHSLWFNRRSLSVYTKPEPISKEILSDSSAWDASFVSDIHGYIGQIQIVKDGFHWLIFIKSQEMVCVIQNGHEIYRVTDILVQPFDDIDEESIGRANVTTNNKYESKCIEELRLWYQETQCFYYSRTYDLTNTIQRALDQDETIPLWKRADERFFWNRQMLNEFIKQADKEHFDTRWIQPIIMGYLDKCHFQVNHDTDAQLILISRRNRYRAGVRMHCRGIDEDGNVANYVETEQILRIDSNIMSFVMIRGSAPFYWSQPGIRYRPPPKIDRSFNESHEAFIKHIDDQLSRTKGNQLVLISLIDEWGKENILNDTFFDHIIKYNSPHVSYITFDFHEYCKGLQFGNILVLLQLLDEKNIFREMRFFWLVMFCFPVMILNRVNINYRMNTEKNTVLSDQTSVFRVNCVDCLDRTNVVQAAIAKTILEIMLKKVGLLDIDAGGLNDNARVIFQTMWADNGDAISRQYAGTDAMKVR</sequence>
<dbReference type="GO" id="GO:2001135">
    <property type="term" value="P:regulation of endocytic recycling"/>
    <property type="evidence" value="ECO:0007669"/>
    <property type="project" value="TreeGrafter"/>
</dbReference>